<protein>
    <submittedName>
        <fullName evidence="4">Glycosyltransferase family 4 protein</fullName>
    </submittedName>
</protein>
<proteinExistence type="predicted"/>
<dbReference type="Pfam" id="PF00534">
    <property type="entry name" value="Glycos_transf_1"/>
    <property type="match status" value="1"/>
</dbReference>
<dbReference type="PANTHER" id="PTHR12526:SF630">
    <property type="entry name" value="GLYCOSYLTRANSFERASE"/>
    <property type="match status" value="1"/>
</dbReference>
<keyword evidence="1" id="KW-0472">Membrane</keyword>
<name>A0ABX2SZL0_9BACL</name>
<comment type="caution">
    <text evidence="4">The sequence shown here is derived from an EMBL/GenBank/DDBJ whole genome shotgun (WGS) entry which is preliminary data.</text>
</comment>
<feature type="domain" description="Glycosyltransferase subfamily 4-like N-terminal" evidence="3">
    <location>
        <begin position="15"/>
        <end position="171"/>
    </location>
</feature>
<dbReference type="PANTHER" id="PTHR12526">
    <property type="entry name" value="GLYCOSYLTRANSFERASE"/>
    <property type="match status" value="1"/>
</dbReference>
<keyword evidence="1" id="KW-1133">Transmembrane helix</keyword>
<gene>
    <name evidence="4" type="ORF">HZY85_04865</name>
</gene>
<evidence type="ECO:0000259" key="3">
    <source>
        <dbReference type="Pfam" id="PF13439"/>
    </source>
</evidence>
<organism evidence="4 5">
    <name type="scientific">Gemelliphila palaticanis</name>
    <dbReference type="NCBI Taxonomy" id="81950"/>
    <lineage>
        <taxon>Bacteria</taxon>
        <taxon>Bacillati</taxon>
        <taxon>Bacillota</taxon>
        <taxon>Bacilli</taxon>
        <taxon>Bacillales</taxon>
        <taxon>Gemellaceae</taxon>
        <taxon>Gemelliphila</taxon>
    </lineage>
</organism>
<feature type="transmembrane region" description="Helical" evidence="1">
    <location>
        <begin position="86"/>
        <end position="105"/>
    </location>
</feature>
<dbReference type="Pfam" id="PF13439">
    <property type="entry name" value="Glyco_transf_4"/>
    <property type="match status" value="1"/>
</dbReference>
<evidence type="ECO:0000313" key="5">
    <source>
        <dbReference type="Proteomes" id="UP000531840"/>
    </source>
</evidence>
<feature type="domain" description="Glycosyl transferase family 1" evidence="2">
    <location>
        <begin position="178"/>
        <end position="334"/>
    </location>
</feature>
<dbReference type="Proteomes" id="UP000531840">
    <property type="component" value="Unassembled WGS sequence"/>
</dbReference>
<dbReference type="CDD" id="cd03820">
    <property type="entry name" value="GT4_AmsD-like"/>
    <property type="match status" value="1"/>
</dbReference>
<reference evidence="4 5" key="1">
    <citation type="submission" date="2020-07" db="EMBL/GenBank/DDBJ databases">
        <title>MOT database genomes.</title>
        <authorList>
            <person name="Joseph S."/>
            <person name="Aduse-Opoku J."/>
            <person name="Hashim A."/>
            <person name="Wade W."/>
            <person name="Curtis M."/>
        </authorList>
    </citation>
    <scope>NUCLEOTIDE SEQUENCE [LARGE SCALE GENOMIC DNA]</scope>
    <source>
        <strain evidence="4 5">CIP 106318</strain>
    </source>
</reference>
<sequence>MKKICLLKWSIANYDGGAKVAVNLSNELSKKYKVYLVSINPVSEIKFRIDDNVEVGQLFDKKVYQRNIISIALNLRKFIKTNKIDIIMNIGLAPNIVLTLATLFFNVKKVFCEHTNLKFELDSKITRFQRYVATRYFDKIVVLTDQDKNYYIEKYNINDKIIRIYNWIDSDENFHTYNIKSKKIVTVGRFTKQKGYDFLSEIAINVLSRKKDWQWEIYGLGDEKIKDNLISKFKDYQISNQVVFKGVTNNIYDIYNNKSIYAMTSRYEGLPLVLLEAKKFKIPIISFDCPTGPRELIINNENGFLINSYNIDNYSDKLLELIDNEFLRMSMSNKSLLDTNKFEKDIILEHWIDLIDNL</sequence>
<accession>A0ABX2SZL0</accession>
<keyword evidence="5" id="KW-1185">Reference proteome</keyword>
<dbReference type="Gene3D" id="3.40.50.2000">
    <property type="entry name" value="Glycogen Phosphorylase B"/>
    <property type="match status" value="2"/>
</dbReference>
<dbReference type="EMBL" id="JACBYF010000008">
    <property type="protein sequence ID" value="NYS47527.1"/>
    <property type="molecule type" value="Genomic_DNA"/>
</dbReference>
<keyword evidence="1" id="KW-0812">Transmembrane</keyword>
<evidence type="ECO:0000313" key="4">
    <source>
        <dbReference type="EMBL" id="NYS47527.1"/>
    </source>
</evidence>
<dbReference type="SUPFAM" id="SSF53756">
    <property type="entry name" value="UDP-Glycosyltransferase/glycogen phosphorylase"/>
    <property type="match status" value="1"/>
</dbReference>
<evidence type="ECO:0000256" key="1">
    <source>
        <dbReference type="SAM" id="Phobius"/>
    </source>
</evidence>
<dbReference type="InterPro" id="IPR001296">
    <property type="entry name" value="Glyco_trans_1"/>
</dbReference>
<dbReference type="InterPro" id="IPR028098">
    <property type="entry name" value="Glyco_trans_4-like_N"/>
</dbReference>
<evidence type="ECO:0000259" key="2">
    <source>
        <dbReference type="Pfam" id="PF00534"/>
    </source>
</evidence>
<dbReference type="RefSeq" id="WP_179941316.1">
    <property type="nucleotide sequence ID" value="NZ_JACBYF010000008.1"/>
</dbReference>